<sequence length="121" mass="12557">MSSVPQVGVPQSAPNPNKTEVIGTSGAPSFVQGQSGVSSTVEVIGDKGKYVVRQEDRKQSRAPLVALVFATVVIVIGGVFAAFYIVKPPIAALKDTPFSSVTTDTQTSAQVIPEARDSAVI</sequence>
<organism evidence="3 4">
    <name type="scientific">Phoenicibacter congonensis</name>
    <dbReference type="NCBI Taxonomy" id="1944646"/>
    <lineage>
        <taxon>Bacteria</taxon>
        <taxon>Bacillati</taxon>
        <taxon>Actinomycetota</taxon>
        <taxon>Coriobacteriia</taxon>
        <taxon>Eggerthellales</taxon>
        <taxon>Eggerthellaceae</taxon>
        <taxon>Phoenicibacter</taxon>
    </lineage>
</organism>
<keyword evidence="4" id="KW-1185">Reference proteome</keyword>
<reference evidence="3" key="1">
    <citation type="submission" date="2023-07" db="EMBL/GenBank/DDBJ databases">
        <title>Between Cages and Wild: Unraveling the Impact of Captivity on Animal Microbiomes and Antimicrobial Resistance.</title>
        <authorList>
            <person name="Schmartz G.P."/>
            <person name="Rehner J."/>
            <person name="Schuff M.J."/>
            <person name="Becker S.L."/>
            <person name="Kravczyk M."/>
            <person name="Gurevich A."/>
            <person name="Francke R."/>
            <person name="Mueller R."/>
            <person name="Keller V."/>
            <person name="Keller A."/>
        </authorList>
    </citation>
    <scope>NUCLEOTIDE SEQUENCE</scope>
    <source>
        <strain evidence="3">S12M_St_49</strain>
    </source>
</reference>
<dbReference type="EMBL" id="JAUMVS010000060">
    <property type="protein sequence ID" value="MDO4841882.1"/>
    <property type="molecule type" value="Genomic_DNA"/>
</dbReference>
<feature type="transmembrane region" description="Helical" evidence="2">
    <location>
        <begin position="64"/>
        <end position="86"/>
    </location>
</feature>
<keyword evidence="2" id="KW-0472">Membrane</keyword>
<protein>
    <submittedName>
        <fullName evidence="3">Uncharacterized protein</fullName>
    </submittedName>
</protein>
<gene>
    <name evidence="3" type="ORF">Q3982_04315</name>
</gene>
<evidence type="ECO:0000313" key="3">
    <source>
        <dbReference type="EMBL" id="MDO4841882.1"/>
    </source>
</evidence>
<keyword evidence="2" id="KW-0812">Transmembrane</keyword>
<evidence type="ECO:0000256" key="2">
    <source>
        <dbReference type="SAM" id="Phobius"/>
    </source>
</evidence>
<dbReference type="Proteomes" id="UP001168575">
    <property type="component" value="Unassembled WGS sequence"/>
</dbReference>
<comment type="caution">
    <text evidence="3">The sequence shown here is derived from an EMBL/GenBank/DDBJ whole genome shotgun (WGS) entry which is preliminary data.</text>
</comment>
<keyword evidence="2" id="KW-1133">Transmembrane helix</keyword>
<evidence type="ECO:0000256" key="1">
    <source>
        <dbReference type="SAM" id="MobiDB-lite"/>
    </source>
</evidence>
<evidence type="ECO:0000313" key="4">
    <source>
        <dbReference type="Proteomes" id="UP001168575"/>
    </source>
</evidence>
<name>A0AA43RHF2_9ACTN</name>
<proteinExistence type="predicted"/>
<feature type="region of interest" description="Disordered" evidence="1">
    <location>
        <begin position="1"/>
        <end position="33"/>
    </location>
</feature>
<dbReference type="AlphaFoldDB" id="A0AA43RHF2"/>
<accession>A0AA43RHF2</accession>